<protein>
    <submittedName>
        <fullName evidence="1">Acyltransferase</fullName>
    </submittedName>
</protein>
<comment type="caution">
    <text evidence="1">The sequence shown here is derived from an EMBL/GenBank/DDBJ whole genome shotgun (WGS) entry which is preliminary data.</text>
</comment>
<evidence type="ECO:0000313" key="2">
    <source>
        <dbReference type="Proteomes" id="UP000075230"/>
    </source>
</evidence>
<dbReference type="Proteomes" id="UP000075230">
    <property type="component" value="Unassembled WGS sequence"/>
</dbReference>
<organism evidence="1 2">
    <name type="scientific">Aspergillus kawachii</name>
    <name type="common">White koji mold</name>
    <name type="synonym">Aspergillus awamori var. kawachi</name>
    <dbReference type="NCBI Taxonomy" id="1069201"/>
    <lineage>
        <taxon>Eukaryota</taxon>
        <taxon>Fungi</taxon>
        <taxon>Dikarya</taxon>
        <taxon>Ascomycota</taxon>
        <taxon>Pezizomycotina</taxon>
        <taxon>Eurotiomycetes</taxon>
        <taxon>Eurotiomycetidae</taxon>
        <taxon>Eurotiales</taxon>
        <taxon>Aspergillaceae</taxon>
        <taxon>Aspergillus</taxon>
        <taxon>Aspergillus subgen. Circumdati</taxon>
    </lineage>
</organism>
<dbReference type="GO" id="GO:0016746">
    <property type="term" value="F:acyltransferase activity"/>
    <property type="evidence" value="ECO:0007669"/>
    <property type="project" value="UniProtKB-KW"/>
</dbReference>
<evidence type="ECO:0000313" key="1">
    <source>
        <dbReference type="EMBL" id="GAT24668.1"/>
    </source>
</evidence>
<accession>A0A146FFV5</accession>
<keyword evidence="1" id="KW-0808">Transferase</keyword>
<reference evidence="1 2" key="1">
    <citation type="journal article" date="2016" name="DNA Res.">
        <title>Genome sequence of Aspergillus luchuensis NBRC 4314.</title>
        <authorList>
            <person name="Yamada O."/>
            <person name="Machida M."/>
            <person name="Hosoyama A."/>
            <person name="Goto M."/>
            <person name="Takahashi T."/>
            <person name="Futagami T."/>
            <person name="Yamagata Y."/>
            <person name="Takeuchi M."/>
            <person name="Kobayashi T."/>
            <person name="Koike H."/>
            <person name="Abe K."/>
            <person name="Asai K."/>
            <person name="Arita M."/>
            <person name="Fujita N."/>
            <person name="Fukuda K."/>
            <person name="Higa K."/>
            <person name="Horikawa H."/>
            <person name="Ishikawa T."/>
            <person name="Jinno K."/>
            <person name="Kato Y."/>
            <person name="Kirimura K."/>
            <person name="Mizutani O."/>
            <person name="Nakasone K."/>
            <person name="Sano M."/>
            <person name="Shiraishi Y."/>
            <person name="Tsukahara M."/>
            <person name="Gomi K."/>
        </authorList>
    </citation>
    <scope>NUCLEOTIDE SEQUENCE [LARGE SCALE GENOMIC DNA]</scope>
    <source>
        <strain evidence="1 2">RIB 2604</strain>
    </source>
</reference>
<proteinExistence type="predicted"/>
<dbReference type="AlphaFoldDB" id="A0A146FFV5"/>
<dbReference type="EMBL" id="BCWF01000018">
    <property type="protein sequence ID" value="GAT24668.1"/>
    <property type="molecule type" value="Genomic_DNA"/>
</dbReference>
<gene>
    <name evidence="1" type="ORF">RIB2604_01804980</name>
</gene>
<sequence>MHNDTTRLALVFGRQTDTANSTLINFPVGNKGNMRARLRTRRYAMRHGLALV</sequence>
<name>A0A146FFV5_ASPKA</name>
<reference evidence="2" key="2">
    <citation type="submission" date="2016-02" db="EMBL/GenBank/DDBJ databases">
        <title>Genome sequencing of Aspergillus luchuensis NBRC 4314.</title>
        <authorList>
            <person name="Yamada O."/>
        </authorList>
    </citation>
    <scope>NUCLEOTIDE SEQUENCE [LARGE SCALE GENOMIC DNA]</scope>
    <source>
        <strain evidence="2">RIB 2604</strain>
    </source>
</reference>
<keyword evidence="1" id="KW-0012">Acyltransferase</keyword>